<proteinExistence type="predicted"/>
<accession>A0A0W8F635</accession>
<reference evidence="1" key="1">
    <citation type="journal article" date="2015" name="Proc. Natl. Acad. Sci. U.S.A.">
        <title>Networks of energetic and metabolic interactions define dynamics in microbial communities.</title>
        <authorList>
            <person name="Embree M."/>
            <person name="Liu J.K."/>
            <person name="Al-Bassam M.M."/>
            <person name="Zengler K."/>
        </authorList>
    </citation>
    <scope>NUCLEOTIDE SEQUENCE</scope>
</reference>
<sequence length="72" mass="8043">MADVEIPDIPIEGDFYVSFYGYRSIALAAELENSTGGSYLYDKITHQLFEGVVQTKNNQTIPVNWIIRAAGM</sequence>
<name>A0A0W8F635_9ZZZZ</name>
<gene>
    <name evidence="1" type="ORF">ASZ90_014021</name>
</gene>
<protein>
    <submittedName>
        <fullName evidence="1">Uncharacterized protein</fullName>
    </submittedName>
</protein>
<organism evidence="1">
    <name type="scientific">hydrocarbon metagenome</name>
    <dbReference type="NCBI Taxonomy" id="938273"/>
    <lineage>
        <taxon>unclassified sequences</taxon>
        <taxon>metagenomes</taxon>
        <taxon>ecological metagenomes</taxon>
    </lineage>
</organism>
<comment type="caution">
    <text evidence="1">The sequence shown here is derived from an EMBL/GenBank/DDBJ whole genome shotgun (WGS) entry which is preliminary data.</text>
</comment>
<evidence type="ECO:0000313" key="1">
    <source>
        <dbReference type="EMBL" id="KUG16347.1"/>
    </source>
</evidence>
<dbReference type="AlphaFoldDB" id="A0A0W8F635"/>
<dbReference type="EMBL" id="LNQE01001503">
    <property type="protein sequence ID" value="KUG16347.1"/>
    <property type="molecule type" value="Genomic_DNA"/>
</dbReference>